<organism evidence="4">
    <name type="scientific">Naegleria gruberi</name>
    <name type="common">Amoeba</name>
    <dbReference type="NCBI Taxonomy" id="5762"/>
    <lineage>
        <taxon>Eukaryota</taxon>
        <taxon>Discoba</taxon>
        <taxon>Heterolobosea</taxon>
        <taxon>Tetramitia</taxon>
        <taxon>Eutetramitia</taxon>
        <taxon>Vahlkampfiidae</taxon>
        <taxon>Naegleria</taxon>
    </lineage>
</organism>
<reference evidence="3 4" key="1">
    <citation type="journal article" date="2010" name="Cell">
        <title>The genome of Naegleria gruberi illuminates early eukaryotic versatility.</title>
        <authorList>
            <person name="Fritz-Laylin L.K."/>
            <person name="Prochnik S.E."/>
            <person name="Ginger M.L."/>
            <person name="Dacks J.B."/>
            <person name="Carpenter M.L."/>
            <person name="Field M.C."/>
            <person name="Kuo A."/>
            <person name="Paredez A."/>
            <person name="Chapman J."/>
            <person name="Pham J."/>
            <person name="Shu S."/>
            <person name="Neupane R."/>
            <person name="Cipriano M."/>
            <person name="Mancuso J."/>
            <person name="Tu H."/>
            <person name="Salamov A."/>
            <person name="Lindquist E."/>
            <person name="Shapiro H."/>
            <person name="Lucas S."/>
            <person name="Grigoriev I.V."/>
            <person name="Cande W.Z."/>
            <person name="Fulton C."/>
            <person name="Rokhsar D.S."/>
            <person name="Dawson S.C."/>
        </authorList>
    </citation>
    <scope>NUCLEOTIDE SEQUENCE [LARGE SCALE GENOMIC DNA]</scope>
    <source>
        <strain evidence="3 4">NEG-M</strain>
    </source>
</reference>
<dbReference type="InterPro" id="IPR051722">
    <property type="entry name" value="Endocytosis_PI4K-reg_protein"/>
</dbReference>
<dbReference type="InterPro" id="IPR011990">
    <property type="entry name" value="TPR-like_helical_dom_sf"/>
</dbReference>
<dbReference type="RefSeq" id="XP_002673662.1">
    <property type="nucleotide sequence ID" value="XM_002673616.1"/>
</dbReference>
<dbReference type="PANTHER" id="PTHR23083:SF464">
    <property type="entry name" value="TETRATRICOPEPTIDE REPEAT DOMAIN 7, ISOFORM A"/>
    <property type="match status" value="1"/>
</dbReference>
<keyword evidence="4" id="KW-1185">Reference proteome</keyword>
<dbReference type="OrthoDB" id="29013at2759"/>
<evidence type="ECO:0000313" key="3">
    <source>
        <dbReference type="EMBL" id="EFC40918.1"/>
    </source>
</evidence>
<sequence length="148" mass="17033">MTIIDLLLNNGRIQKDEIQQELINLLKKTNALIHSCEGRIFEDSGKIKDAIIEYEAALINDPDCEIAYLRLGIIFYKHEKQTTLSRNYLQNAVRINPTNHLAWYHLGKVLSEHFNDDEEASDAFMTSLTFEKTCPIIDFSSDFVTLLI</sequence>
<dbReference type="STRING" id="5762.D2VQB5"/>
<dbReference type="EMBL" id="GG738889">
    <property type="protein sequence ID" value="EFC40918.1"/>
    <property type="molecule type" value="Genomic_DNA"/>
</dbReference>
<comment type="function">
    <text evidence="1">Involved in endocytosis.</text>
</comment>
<evidence type="ECO:0000313" key="4">
    <source>
        <dbReference type="Proteomes" id="UP000006671"/>
    </source>
</evidence>
<dbReference type="InParanoid" id="D2VQB5"/>
<dbReference type="VEuPathDB" id="AmoebaDB:NAEGRDRAFT_71167"/>
<evidence type="ECO:0000256" key="2">
    <source>
        <dbReference type="ARBA" id="ARBA00038251"/>
    </source>
</evidence>
<accession>D2VQB5</accession>
<dbReference type="AlphaFoldDB" id="D2VQB5"/>
<comment type="similarity">
    <text evidence="2">Belongs to the YPP1 family.</text>
</comment>
<evidence type="ECO:0000256" key="1">
    <source>
        <dbReference type="ARBA" id="ARBA00002550"/>
    </source>
</evidence>
<dbReference type="SUPFAM" id="SSF48452">
    <property type="entry name" value="TPR-like"/>
    <property type="match status" value="1"/>
</dbReference>
<dbReference type="KEGG" id="ngr:NAEGRDRAFT_71167"/>
<dbReference type="GeneID" id="8855860"/>
<dbReference type="InterPro" id="IPR019734">
    <property type="entry name" value="TPR_rpt"/>
</dbReference>
<gene>
    <name evidence="3" type="ORF">NAEGRDRAFT_71167</name>
</gene>
<proteinExistence type="inferred from homology"/>
<dbReference type="PANTHER" id="PTHR23083">
    <property type="entry name" value="TETRATRICOPEPTIDE REPEAT PROTEIN, TPR"/>
    <property type="match status" value="1"/>
</dbReference>
<name>D2VQB5_NAEGR</name>
<protein>
    <submittedName>
        <fullName evidence="3">Predicted protein</fullName>
    </submittedName>
</protein>
<dbReference type="Gene3D" id="1.25.40.10">
    <property type="entry name" value="Tetratricopeptide repeat domain"/>
    <property type="match status" value="1"/>
</dbReference>
<dbReference type="SMART" id="SM00028">
    <property type="entry name" value="TPR"/>
    <property type="match status" value="2"/>
</dbReference>
<dbReference type="Proteomes" id="UP000006671">
    <property type="component" value="Unassembled WGS sequence"/>
</dbReference>